<dbReference type="SMART" id="SM00320">
    <property type="entry name" value="WD40"/>
    <property type="match status" value="4"/>
</dbReference>
<keyword evidence="5" id="KW-0539">Nucleus</keyword>
<dbReference type="PROSITE" id="PS50294">
    <property type="entry name" value="WD_REPEATS_REGION"/>
    <property type="match status" value="1"/>
</dbReference>
<dbReference type="EMBL" id="GEEE01006728">
    <property type="protein sequence ID" value="JAP56497.1"/>
    <property type="molecule type" value="Transcribed_RNA"/>
</dbReference>
<dbReference type="PANTHER" id="PTHR14085">
    <property type="entry name" value="WD-REPEAT PROTEIN BING4"/>
    <property type="match status" value="1"/>
</dbReference>
<dbReference type="Pfam" id="PF00400">
    <property type="entry name" value="WD40"/>
    <property type="match status" value="1"/>
</dbReference>
<evidence type="ECO:0000259" key="7">
    <source>
        <dbReference type="SMART" id="SM01033"/>
    </source>
</evidence>
<sequence length="532" mass="60154">MHTSMNTAGIPTRFHRKKVEQEVRKSKSAQRQLRRIATVNPEWAGFVDQTDENEILNQEAILKQVDLGSATKRFDLTLNSGPYCIDYSRNGRFLSLCGKRGHVAAFDWMTKRLLFETNVGEECHDVKFLHQETVIAVAQKGYTYIYDNQGIELHCLKRLSDILRLEFLPYHFLLVAMANNGFMYYLDCSVGEVVASYPTFLGSLGVACQNPSNAVILTGHPSGVVSMWTPTEKNPVVKILCHKSAVQSISVHRSGQYLASCGLDRALKIWDLRSTYDCLAEVTLPTPANSIDFSQLGLLAIGSSTTVQVLKDPTQTGTLSLNPGANMRNVERGVGRRVLRTAFLTHNCQRPVNRVRFCPYEDVIGVGTSGGILSLLCPGSGEPNYDALEENPFANRRYRQEREVRRLLDKIPHTMISIDSMLGKVRREDIVDEWQKKRNALLGEIPKVEMPMVNRKKKKGRSKPGRIEKKKQLIRLERKLFEVSSVLRQKVPRLGKNKKEKRGLLPSDLFVNEKRSKRRTKSALDVLISKQN</sequence>
<gene>
    <name evidence="8" type="ORF">TR164387</name>
</gene>
<keyword evidence="2" id="KW-0698">rRNA processing</keyword>
<keyword evidence="4" id="KW-0677">Repeat</keyword>
<organism evidence="8">
    <name type="scientific">Schistocephalus solidus</name>
    <name type="common">Tapeworm</name>
    <dbReference type="NCBI Taxonomy" id="70667"/>
    <lineage>
        <taxon>Eukaryota</taxon>
        <taxon>Metazoa</taxon>
        <taxon>Spiralia</taxon>
        <taxon>Lophotrochozoa</taxon>
        <taxon>Platyhelminthes</taxon>
        <taxon>Cestoda</taxon>
        <taxon>Eucestoda</taxon>
        <taxon>Diphyllobothriidea</taxon>
        <taxon>Diphyllobothriidae</taxon>
        <taxon>Schistocephalus</taxon>
    </lineage>
</organism>
<feature type="domain" description="BING4 C-terminal" evidence="7">
    <location>
        <begin position="342"/>
        <end position="420"/>
    </location>
</feature>
<evidence type="ECO:0000256" key="2">
    <source>
        <dbReference type="ARBA" id="ARBA00022552"/>
    </source>
</evidence>
<evidence type="ECO:0000256" key="3">
    <source>
        <dbReference type="ARBA" id="ARBA00022574"/>
    </source>
</evidence>
<comment type="subcellular location">
    <subcellularLocation>
        <location evidence="1">Nucleus</location>
        <location evidence="1">Nucleolus</location>
    </subcellularLocation>
</comment>
<protein>
    <recommendedName>
        <fullName evidence="7">BING4 C-terminal domain-containing protein</fullName>
    </recommendedName>
</protein>
<evidence type="ECO:0000313" key="8">
    <source>
        <dbReference type="EMBL" id="JAP56497.1"/>
    </source>
</evidence>
<dbReference type="SUPFAM" id="SSF50978">
    <property type="entry name" value="WD40 repeat-like"/>
    <property type="match status" value="1"/>
</dbReference>
<evidence type="ECO:0000256" key="6">
    <source>
        <dbReference type="PROSITE-ProRule" id="PRU00221"/>
    </source>
</evidence>
<feature type="repeat" description="WD" evidence="6">
    <location>
        <begin position="239"/>
        <end position="274"/>
    </location>
</feature>
<name>A0A0X3Q2X2_SCHSO</name>
<dbReference type="FunFam" id="2.130.10.10:FF:000378">
    <property type="entry name" value="U3 small nucleolar RNA-associated protein 7"/>
    <property type="match status" value="1"/>
</dbReference>
<reference evidence="8" key="1">
    <citation type="submission" date="2016-01" db="EMBL/GenBank/DDBJ databases">
        <title>Reference transcriptome for the parasite Schistocephalus solidus: insights into the molecular evolution of parasitism.</title>
        <authorList>
            <person name="Hebert F.O."/>
            <person name="Grambauer S."/>
            <person name="Barber I."/>
            <person name="Landry C.R."/>
            <person name="Aubin-Horth N."/>
        </authorList>
    </citation>
    <scope>NUCLEOTIDE SEQUENCE</scope>
</reference>
<dbReference type="InterPro" id="IPR036322">
    <property type="entry name" value="WD40_repeat_dom_sf"/>
</dbReference>
<dbReference type="GO" id="GO:0030686">
    <property type="term" value="C:90S preribosome"/>
    <property type="evidence" value="ECO:0007669"/>
    <property type="project" value="TreeGrafter"/>
</dbReference>
<dbReference type="InterPro" id="IPR015943">
    <property type="entry name" value="WD40/YVTN_repeat-like_dom_sf"/>
</dbReference>
<evidence type="ECO:0000256" key="5">
    <source>
        <dbReference type="ARBA" id="ARBA00023242"/>
    </source>
</evidence>
<dbReference type="InterPro" id="IPR012952">
    <property type="entry name" value="BING4_C_dom"/>
</dbReference>
<dbReference type="GO" id="GO:0032040">
    <property type="term" value="C:small-subunit processome"/>
    <property type="evidence" value="ECO:0007669"/>
    <property type="project" value="TreeGrafter"/>
</dbReference>
<evidence type="ECO:0000256" key="4">
    <source>
        <dbReference type="ARBA" id="ARBA00022737"/>
    </source>
</evidence>
<dbReference type="Gene3D" id="2.130.10.10">
    <property type="entry name" value="YVTN repeat-like/Quinoprotein amine dehydrogenase"/>
    <property type="match status" value="2"/>
</dbReference>
<dbReference type="PANTHER" id="PTHR14085:SF3">
    <property type="entry name" value="WD REPEAT-CONTAINING PROTEIN 46"/>
    <property type="match status" value="1"/>
</dbReference>
<keyword evidence="3 6" id="KW-0853">WD repeat</keyword>
<dbReference type="GO" id="GO:0000462">
    <property type="term" value="P:maturation of SSU-rRNA from tricistronic rRNA transcript (SSU-rRNA, 5.8S rRNA, LSU-rRNA)"/>
    <property type="evidence" value="ECO:0007669"/>
    <property type="project" value="TreeGrafter"/>
</dbReference>
<dbReference type="AlphaFoldDB" id="A0A0X3Q2X2"/>
<dbReference type="Pfam" id="PF08149">
    <property type="entry name" value="BING4CT"/>
    <property type="match status" value="1"/>
</dbReference>
<proteinExistence type="predicted"/>
<dbReference type="PROSITE" id="PS00678">
    <property type="entry name" value="WD_REPEATS_1"/>
    <property type="match status" value="1"/>
</dbReference>
<dbReference type="InterPro" id="IPR040315">
    <property type="entry name" value="WDR46/Utp7"/>
</dbReference>
<dbReference type="SMART" id="SM01033">
    <property type="entry name" value="BING4CT"/>
    <property type="match status" value="1"/>
</dbReference>
<dbReference type="InterPro" id="IPR019775">
    <property type="entry name" value="WD40_repeat_CS"/>
</dbReference>
<dbReference type="InterPro" id="IPR001680">
    <property type="entry name" value="WD40_rpt"/>
</dbReference>
<evidence type="ECO:0000256" key="1">
    <source>
        <dbReference type="ARBA" id="ARBA00004604"/>
    </source>
</evidence>
<accession>A0A0X3Q2X2</accession>
<dbReference type="PROSITE" id="PS50082">
    <property type="entry name" value="WD_REPEATS_2"/>
    <property type="match status" value="1"/>
</dbReference>